<protein>
    <submittedName>
        <fullName evidence="1">Uncharacterized protein</fullName>
    </submittedName>
</protein>
<name>A0A0S3SAX4_PHAAN</name>
<accession>A0A0S3SAX4</accession>
<dbReference type="EMBL" id="AP015039">
    <property type="protein sequence ID" value="BAT89954.1"/>
    <property type="molecule type" value="Genomic_DNA"/>
</dbReference>
<evidence type="ECO:0000313" key="1">
    <source>
        <dbReference type="EMBL" id="BAT89954.1"/>
    </source>
</evidence>
<keyword evidence="2" id="KW-1185">Reference proteome</keyword>
<dbReference type="Proteomes" id="UP000291084">
    <property type="component" value="Chromosome 6"/>
</dbReference>
<sequence length="92" mass="10706">MMLSYPREVVVLYELLYACLSDLSENHKKHGRRLLEGSSSPLMPIWMRPTSTGRRWLCVPFLALTEPPFNFAISYHLPRLHQHRLFSGAFSC</sequence>
<organism evidence="1 2">
    <name type="scientific">Vigna angularis var. angularis</name>
    <dbReference type="NCBI Taxonomy" id="157739"/>
    <lineage>
        <taxon>Eukaryota</taxon>
        <taxon>Viridiplantae</taxon>
        <taxon>Streptophyta</taxon>
        <taxon>Embryophyta</taxon>
        <taxon>Tracheophyta</taxon>
        <taxon>Spermatophyta</taxon>
        <taxon>Magnoliopsida</taxon>
        <taxon>eudicotyledons</taxon>
        <taxon>Gunneridae</taxon>
        <taxon>Pentapetalae</taxon>
        <taxon>rosids</taxon>
        <taxon>fabids</taxon>
        <taxon>Fabales</taxon>
        <taxon>Fabaceae</taxon>
        <taxon>Papilionoideae</taxon>
        <taxon>50 kb inversion clade</taxon>
        <taxon>NPAAA clade</taxon>
        <taxon>indigoferoid/millettioid clade</taxon>
        <taxon>Phaseoleae</taxon>
        <taxon>Vigna</taxon>
    </lineage>
</organism>
<reference evidence="1 2" key="1">
    <citation type="journal article" date="2015" name="Sci. Rep.">
        <title>The power of single molecule real-time sequencing technology in the de novo assembly of a eukaryotic genome.</title>
        <authorList>
            <person name="Sakai H."/>
            <person name="Naito K."/>
            <person name="Ogiso-Tanaka E."/>
            <person name="Takahashi Y."/>
            <person name="Iseki K."/>
            <person name="Muto C."/>
            <person name="Satou K."/>
            <person name="Teruya K."/>
            <person name="Shiroma A."/>
            <person name="Shimoji M."/>
            <person name="Hirano T."/>
            <person name="Itoh T."/>
            <person name="Kaga A."/>
            <person name="Tomooka N."/>
        </authorList>
    </citation>
    <scope>NUCLEOTIDE SEQUENCE [LARGE SCALE GENOMIC DNA]</scope>
    <source>
        <strain evidence="2">cv. Shumari</strain>
    </source>
</reference>
<dbReference type="AlphaFoldDB" id="A0A0S3SAX4"/>
<evidence type="ECO:0000313" key="2">
    <source>
        <dbReference type="Proteomes" id="UP000291084"/>
    </source>
</evidence>
<proteinExistence type="predicted"/>
<gene>
    <name evidence="1" type="primary">Vigan.06G109700</name>
    <name evidence="1" type="ORF">VIGAN_06109700</name>
</gene>